<dbReference type="InterPro" id="IPR012000">
    <property type="entry name" value="Thiamin_PyroP_enz_cen_dom"/>
</dbReference>
<dbReference type="RefSeq" id="WP_169409630.1">
    <property type="nucleotide sequence ID" value="NZ_JAAXKZ010000001.1"/>
</dbReference>
<dbReference type="GO" id="GO:0003984">
    <property type="term" value="F:acetolactate synthase activity"/>
    <property type="evidence" value="ECO:0007669"/>
    <property type="project" value="TreeGrafter"/>
</dbReference>
<dbReference type="InterPro" id="IPR045229">
    <property type="entry name" value="TPP_enz"/>
</dbReference>
<dbReference type="InterPro" id="IPR000399">
    <property type="entry name" value="TPP-bd_CS"/>
</dbReference>
<dbReference type="GO" id="GO:0030976">
    <property type="term" value="F:thiamine pyrophosphate binding"/>
    <property type="evidence" value="ECO:0007669"/>
    <property type="project" value="InterPro"/>
</dbReference>
<dbReference type="SUPFAM" id="SSF52467">
    <property type="entry name" value="DHS-like NAD/FAD-binding domain"/>
    <property type="match status" value="1"/>
</dbReference>
<keyword evidence="2 3" id="KW-0786">Thiamine pyrophosphate</keyword>
<organism evidence="7 8">
    <name type="scientific">Pseudonocardia bannensis</name>
    <dbReference type="NCBI Taxonomy" id="630973"/>
    <lineage>
        <taxon>Bacteria</taxon>
        <taxon>Bacillati</taxon>
        <taxon>Actinomycetota</taxon>
        <taxon>Actinomycetes</taxon>
        <taxon>Pseudonocardiales</taxon>
        <taxon>Pseudonocardiaceae</taxon>
        <taxon>Pseudonocardia</taxon>
    </lineage>
</organism>
<evidence type="ECO:0000259" key="4">
    <source>
        <dbReference type="Pfam" id="PF00205"/>
    </source>
</evidence>
<dbReference type="GO" id="GO:0009099">
    <property type="term" value="P:L-valine biosynthetic process"/>
    <property type="evidence" value="ECO:0007669"/>
    <property type="project" value="TreeGrafter"/>
</dbReference>
<feature type="domain" description="Thiamine pyrophosphate enzyme N-terminal TPP-binding" evidence="6">
    <location>
        <begin position="6"/>
        <end position="119"/>
    </location>
</feature>
<protein>
    <submittedName>
        <fullName evidence="7">Acetolactate synthase large subunit</fullName>
    </submittedName>
</protein>
<dbReference type="Pfam" id="PF02776">
    <property type="entry name" value="TPP_enzyme_N"/>
    <property type="match status" value="1"/>
</dbReference>
<keyword evidence="8" id="KW-1185">Reference proteome</keyword>
<dbReference type="Pfam" id="PF00205">
    <property type="entry name" value="TPP_enzyme_M"/>
    <property type="match status" value="1"/>
</dbReference>
<dbReference type="AlphaFoldDB" id="A0A848DBX1"/>
<dbReference type="EMBL" id="JAAXKZ010000001">
    <property type="protein sequence ID" value="NMH90148.1"/>
    <property type="molecule type" value="Genomic_DNA"/>
</dbReference>
<feature type="domain" description="Thiamine pyrophosphate enzyme central" evidence="4">
    <location>
        <begin position="194"/>
        <end position="326"/>
    </location>
</feature>
<dbReference type="PANTHER" id="PTHR18968:SF129">
    <property type="entry name" value="ACETOLACTATE SYNTHASE"/>
    <property type="match status" value="1"/>
</dbReference>
<dbReference type="Gene3D" id="3.40.50.970">
    <property type="match status" value="2"/>
</dbReference>
<sequence>MADETTAAELLVRCLEAEGVNQVFGIPGEENIHFVDALRDSPIRYVLTRHEQAAAFMAEIAGRLTGRAGVVSATLGPGAINLQLGVADAQTNSTPLVALSAQVGLSRIYKESHQAVDLVGMFRPITKWADLVPGPPAVPEMVRRAFKIAQTERPGATYLAVPQDVEGAAAPADAVPLPTDRVRYEEPSPSQLGRAAQVMADAERPILLAGHGAARHGAGPALLALAEAWNVPVATTFHGKGVFPDDHPLALGAVGFMRHDYVNFGFDAADVVVAVGYELQEFDPVKINPGGDKKIIHVHTFPAEVDAHYPVAVGIEGDIARSLTALATAVPRRFDTGPATGKIRKLLADELDRGATDDRYPLSPQRVVADTRAALGRDDIVLADTGAVKMWMARLYPTYVANTCLISNGLSTMGFALPGAIAAALVRPEVRTLAVVGDGAFLMHSQEIETATREGVPLTVLVWEDDSYGLIEWKMNLELGRSSSVRFANPDLVRYAESFGARGYRVGAAGELLPILREALADDGVSIISCPVDYTENMRLTDWLGELSGPF</sequence>
<evidence type="ECO:0000259" key="6">
    <source>
        <dbReference type="Pfam" id="PF02776"/>
    </source>
</evidence>
<dbReference type="InterPro" id="IPR011766">
    <property type="entry name" value="TPP_enzyme_TPP-bd"/>
</dbReference>
<dbReference type="CDD" id="cd07035">
    <property type="entry name" value="TPP_PYR_POX_like"/>
    <property type="match status" value="1"/>
</dbReference>
<dbReference type="GO" id="GO:0050660">
    <property type="term" value="F:flavin adenine dinucleotide binding"/>
    <property type="evidence" value="ECO:0007669"/>
    <property type="project" value="TreeGrafter"/>
</dbReference>
<evidence type="ECO:0000313" key="8">
    <source>
        <dbReference type="Proteomes" id="UP000586918"/>
    </source>
</evidence>
<comment type="similarity">
    <text evidence="1 3">Belongs to the TPP enzyme family.</text>
</comment>
<dbReference type="SUPFAM" id="SSF52518">
    <property type="entry name" value="Thiamin diphosphate-binding fold (THDP-binding)"/>
    <property type="match status" value="2"/>
</dbReference>
<dbReference type="InterPro" id="IPR029061">
    <property type="entry name" value="THDP-binding"/>
</dbReference>
<gene>
    <name evidence="7" type="ORF">HF519_00750</name>
</gene>
<dbReference type="GO" id="GO:0009097">
    <property type="term" value="P:isoleucine biosynthetic process"/>
    <property type="evidence" value="ECO:0007669"/>
    <property type="project" value="TreeGrafter"/>
</dbReference>
<dbReference type="InterPro" id="IPR012001">
    <property type="entry name" value="Thiamin_PyroP_enz_TPP-bd_dom"/>
</dbReference>
<evidence type="ECO:0000256" key="2">
    <source>
        <dbReference type="ARBA" id="ARBA00023052"/>
    </source>
</evidence>
<dbReference type="PROSITE" id="PS00187">
    <property type="entry name" value="TPP_ENZYMES"/>
    <property type="match status" value="1"/>
</dbReference>
<dbReference type="FunFam" id="3.40.50.970:FF:000007">
    <property type="entry name" value="Acetolactate synthase"/>
    <property type="match status" value="1"/>
</dbReference>
<dbReference type="Pfam" id="PF02775">
    <property type="entry name" value="TPP_enzyme_C"/>
    <property type="match status" value="1"/>
</dbReference>
<dbReference type="Proteomes" id="UP000586918">
    <property type="component" value="Unassembled WGS sequence"/>
</dbReference>
<reference evidence="7 8" key="1">
    <citation type="submission" date="2020-04" db="EMBL/GenBank/DDBJ databases">
        <authorList>
            <person name="Klaysubun C."/>
            <person name="Duangmal K."/>
            <person name="Lipun K."/>
        </authorList>
    </citation>
    <scope>NUCLEOTIDE SEQUENCE [LARGE SCALE GENOMIC DNA]</scope>
    <source>
        <strain evidence="7 8">DSM 45300</strain>
    </source>
</reference>
<dbReference type="InterPro" id="IPR029035">
    <property type="entry name" value="DHS-like_NAD/FAD-binding_dom"/>
</dbReference>
<evidence type="ECO:0000313" key="7">
    <source>
        <dbReference type="EMBL" id="NMH90148.1"/>
    </source>
</evidence>
<evidence type="ECO:0000256" key="1">
    <source>
        <dbReference type="ARBA" id="ARBA00007812"/>
    </source>
</evidence>
<dbReference type="GO" id="GO:0000287">
    <property type="term" value="F:magnesium ion binding"/>
    <property type="evidence" value="ECO:0007669"/>
    <property type="project" value="InterPro"/>
</dbReference>
<comment type="caution">
    <text evidence="7">The sequence shown here is derived from an EMBL/GenBank/DDBJ whole genome shotgun (WGS) entry which is preliminary data.</text>
</comment>
<proteinExistence type="inferred from homology"/>
<dbReference type="PANTHER" id="PTHR18968">
    <property type="entry name" value="THIAMINE PYROPHOSPHATE ENZYMES"/>
    <property type="match status" value="1"/>
</dbReference>
<dbReference type="Gene3D" id="3.40.50.1220">
    <property type="entry name" value="TPP-binding domain"/>
    <property type="match status" value="1"/>
</dbReference>
<name>A0A848DBX1_9PSEU</name>
<evidence type="ECO:0000256" key="3">
    <source>
        <dbReference type="RuleBase" id="RU362132"/>
    </source>
</evidence>
<dbReference type="CDD" id="cd02010">
    <property type="entry name" value="TPP_ALS"/>
    <property type="match status" value="1"/>
</dbReference>
<feature type="domain" description="Thiamine pyrophosphate enzyme TPP-binding" evidence="5">
    <location>
        <begin position="384"/>
        <end position="529"/>
    </location>
</feature>
<dbReference type="NCBIfam" id="NF006187">
    <property type="entry name" value="PRK08322.1"/>
    <property type="match status" value="1"/>
</dbReference>
<accession>A0A848DBX1</accession>
<evidence type="ECO:0000259" key="5">
    <source>
        <dbReference type="Pfam" id="PF02775"/>
    </source>
</evidence>
<dbReference type="GO" id="GO:0005948">
    <property type="term" value="C:acetolactate synthase complex"/>
    <property type="evidence" value="ECO:0007669"/>
    <property type="project" value="TreeGrafter"/>
</dbReference>